<sequence>MLYFRLDKPPLASGKGRGESIEPDFDSNIKISALCFVLFGTMNITKHRAFPTIPNKNICVPIGPILAVQLFYEKLNFYDIFSKHKSKGLDLNSLIIGLLSYKLTENFSIKEAGKWLNQKEILDILNLEQFHERVLYRTLELLGRNREEILSDILDSLFSVYDFEETDINLDWTSIVLFGTKSKLGKYGYSRDHRPDKLQITVGISELADPINIPIGVTVNRGNVLDLEHFSDTYNQVKRRLKKGSLIIFDKGANTTDNLKSIQDAEMEYLTAMKLNTSDDKIIENFDLERAELIDSEKGIYGIKIVKPSSIKYFYFSESLQKRHLEARARAVMRKLKEAKEIQKAVVNKKKLPKKFRINNELIEIDYSFKTKLEELSDDEAIELLKASLINGREGFFCLKSNRNLTLQDALITYRKKDSIEKIFHSLKNEIQIKPLRVWSEDSIYGAIILGFIAQLFISLMRYEFEELKHTSTKFIKKSLKNLTLTIKFRINGVKNYIFANFDRINSLIVAKWNGIT</sequence>
<dbReference type="GO" id="GO:0003677">
    <property type="term" value="F:DNA binding"/>
    <property type="evidence" value="ECO:0007669"/>
    <property type="project" value="InterPro"/>
</dbReference>
<dbReference type="PANTHER" id="PTHR34614:SF2">
    <property type="entry name" value="TRANSPOSASE IS4-LIKE DOMAIN-CONTAINING PROTEIN"/>
    <property type="match status" value="1"/>
</dbReference>
<evidence type="ECO:0000313" key="3">
    <source>
        <dbReference type="Proteomes" id="UP000033116"/>
    </source>
</evidence>
<dbReference type="Pfam" id="PF01609">
    <property type="entry name" value="DDE_Tnp_1"/>
    <property type="match status" value="1"/>
</dbReference>
<evidence type="ECO:0000313" key="2">
    <source>
        <dbReference type="EMBL" id="AKB62737.1"/>
    </source>
</evidence>
<evidence type="ECO:0000259" key="1">
    <source>
        <dbReference type="Pfam" id="PF01609"/>
    </source>
</evidence>
<protein>
    <submittedName>
        <fullName evidence="2">Mobile element protein</fullName>
    </submittedName>
</protein>
<dbReference type="HOGENOM" id="CLU_045503_1_0_2"/>
<dbReference type="GO" id="GO:0006313">
    <property type="term" value="P:DNA transposition"/>
    <property type="evidence" value="ECO:0007669"/>
    <property type="project" value="InterPro"/>
</dbReference>
<dbReference type="GO" id="GO:0004803">
    <property type="term" value="F:transposase activity"/>
    <property type="evidence" value="ECO:0007669"/>
    <property type="project" value="InterPro"/>
</dbReference>
<dbReference type="AlphaFoldDB" id="A0A0E3RFC5"/>
<dbReference type="PATRIC" id="fig|1434115.4.peg.3498"/>
<reference evidence="2 3" key="1">
    <citation type="submission" date="2014-07" db="EMBL/GenBank/DDBJ databases">
        <title>Methanogenic archaea and the global carbon cycle.</title>
        <authorList>
            <person name="Henriksen J.R."/>
            <person name="Luke J."/>
            <person name="Reinhart S."/>
            <person name="Benedict M.N."/>
            <person name="Youngblut N.D."/>
            <person name="Metcalf M.E."/>
            <person name="Whitaker R.J."/>
            <person name="Metcalf W.W."/>
        </authorList>
    </citation>
    <scope>NUCLEOTIDE SEQUENCE [LARGE SCALE GENOMIC DNA]</scope>
    <source>
        <strain evidence="2 3">SarPi</strain>
    </source>
</reference>
<dbReference type="PANTHER" id="PTHR34614">
    <property type="match status" value="1"/>
</dbReference>
<gene>
    <name evidence="2" type="ORF">MSMAP_2752</name>
</gene>
<feature type="domain" description="Transposase IS4-like" evidence="1">
    <location>
        <begin position="168"/>
        <end position="455"/>
    </location>
</feature>
<name>A0A0E3RFC5_METMZ</name>
<proteinExistence type="predicted"/>
<dbReference type="EMBL" id="CP009511">
    <property type="protein sequence ID" value="AKB62737.1"/>
    <property type="molecule type" value="Genomic_DNA"/>
</dbReference>
<accession>A0A0E3RFC5</accession>
<dbReference type="InterPro" id="IPR002559">
    <property type="entry name" value="Transposase_11"/>
</dbReference>
<organism evidence="2 3">
    <name type="scientific">Methanosarcina mazei SarPi</name>
    <dbReference type="NCBI Taxonomy" id="1434115"/>
    <lineage>
        <taxon>Archaea</taxon>
        <taxon>Methanobacteriati</taxon>
        <taxon>Methanobacteriota</taxon>
        <taxon>Stenosarchaea group</taxon>
        <taxon>Methanomicrobia</taxon>
        <taxon>Methanosarcinales</taxon>
        <taxon>Methanosarcinaceae</taxon>
        <taxon>Methanosarcina</taxon>
    </lineage>
</organism>
<dbReference type="Proteomes" id="UP000033116">
    <property type="component" value="Chromosome"/>
</dbReference>